<evidence type="ECO:0000313" key="2">
    <source>
        <dbReference type="EMBL" id="OUN43011.1"/>
    </source>
</evidence>
<gene>
    <name evidence="2" type="ORF">B5G21_05230</name>
</gene>
<dbReference type="AlphaFoldDB" id="A0A1Y3U2L9"/>
<sequence length="314" mass="34415">MPALITHHLFGEESIDRLPAGIIGSDDERMAFLLANQGPDPFFFRVRTPHIAECMGLAQAMHRCRISQQFAALRDGVSHLRQHDAQIGRAFALGMLSHYVLDRNAHPFVYAQQWGVQEVDETLEDAGSQVHAIIESDLDVLMLQIKRGGATTEDCPPACELVTTDRINKVAGTLMSHTALSVFGLSVGAPEYGGAVADMKLVYQLVEPANAPISQVLGLIEGAVRGHSLLASLAHRVTTDPPLRAGNMGHLEWENPFTRAVSFESFPEVFDRALDDYEGAARAFVDGIPMEEVTNRVNYSGRPLADDEELEEDD</sequence>
<comment type="caution">
    <text evidence="2">The sequence shown here is derived from an EMBL/GenBank/DDBJ whole genome shotgun (WGS) entry which is preliminary data.</text>
</comment>
<organism evidence="2 3">
    <name type="scientific">Enorma massiliensis</name>
    <dbReference type="NCBI Taxonomy" id="1472761"/>
    <lineage>
        <taxon>Bacteria</taxon>
        <taxon>Bacillati</taxon>
        <taxon>Actinomycetota</taxon>
        <taxon>Coriobacteriia</taxon>
        <taxon>Coriobacteriales</taxon>
        <taxon>Coriobacteriaceae</taxon>
        <taxon>Enorma</taxon>
    </lineage>
</organism>
<keyword evidence="3" id="KW-1185">Reference proteome</keyword>
<dbReference type="InterPro" id="IPR029002">
    <property type="entry name" value="PLPC/GPLD1"/>
</dbReference>
<dbReference type="EMBL" id="NFHO01000005">
    <property type="protein sequence ID" value="OUN43011.1"/>
    <property type="molecule type" value="Genomic_DNA"/>
</dbReference>
<reference evidence="3" key="1">
    <citation type="submission" date="2017-04" db="EMBL/GenBank/DDBJ databases">
        <title>Function of individual gut microbiota members based on whole genome sequencing of pure cultures obtained from chicken caecum.</title>
        <authorList>
            <person name="Medvecky M."/>
            <person name="Cejkova D."/>
            <person name="Polansky O."/>
            <person name="Karasova D."/>
            <person name="Kubasova T."/>
            <person name="Cizek A."/>
            <person name="Rychlik I."/>
        </authorList>
    </citation>
    <scope>NUCLEOTIDE SEQUENCE [LARGE SCALE GENOMIC DNA]</scope>
    <source>
        <strain evidence="3">An70</strain>
    </source>
</reference>
<dbReference type="Pfam" id="PF00882">
    <property type="entry name" value="Zn_dep_PLPC"/>
    <property type="match status" value="1"/>
</dbReference>
<accession>A0A1Y3U2L9</accession>
<dbReference type="STRING" id="1118060.GCA_000311845_01417"/>
<evidence type="ECO:0000259" key="1">
    <source>
        <dbReference type="Pfam" id="PF00882"/>
    </source>
</evidence>
<feature type="domain" description="Phospholipase C/D" evidence="1">
    <location>
        <begin position="6"/>
        <end position="145"/>
    </location>
</feature>
<dbReference type="Proteomes" id="UP000196560">
    <property type="component" value="Unassembled WGS sequence"/>
</dbReference>
<protein>
    <recommendedName>
        <fullName evidence="1">Phospholipase C/D domain-containing protein</fullName>
    </recommendedName>
</protein>
<dbReference type="eggNOG" id="COG0770">
    <property type="taxonomic scope" value="Bacteria"/>
</dbReference>
<name>A0A1Y3U2L9_9ACTN</name>
<evidence type="ECO:0000313" key="3">
    <source>
        <dbReference type="Proteomes" id="UP000196560"/>
    </source>
</evidence>
<proteinExistence type="predicted"/>
<dbReference type="RefSeq" id="WP_087186315.1">
    <property type="nucleotide sequence ID" value="NZ_NFHO01000005.1"/>
</dbReference>